<dbReference type="InParanoid" id="A0A0P0WZY2"/>
<proteinExistence type="predicted"/>
<dbReference type="AlphaFoldDB" id="A0A0P0WZY2"/>
<evidence type="ECO:0000313" key="2">
    <source>
        <dbReference type="EMBL" id="BAS99059.1"/>
    </source>
</evidence>
<dbReference type="EMBL" id="AP014962">
    <property type="protein sequence ID" value="BAS99059.1"/>
    <property type="molecule type" value="Genomic_DNA"/>
</dbReference>
<reference evidence="3" key="1">
    <citation type="journal article" date="2005" name="Nature">
        <title>The map-based sequence of the rice genome.</title>
        <authorList>
            <consortium name="International rice genome sequencing project (IRGSP)"/>
            <person name="Matsumoto T."/>
            <person name="Wu J."/>
            <person name="Kanamori H."/>
            <person name="Katayose Y."/>
            <person name="Fujisawa M."/>
            <person name="Namiki N."/>
            <person name="Mizuno H."/>
            <person name="Yamamoto K."/>
            <person name="Antonio B.A."/>
            <person name="Baba T."/>
            <person name="Sakata K."/>
            <person name="Nagamura Y."/>
            <person name="Aoki H."/>
            <person name="Arikawa K."/>
            <person name="Arita K."/>
            <person name="Bito T."/>
            <person name="Chiden Y."/>
            <person name="Fujitsuka N."/>
            <person name="Fukunaka R."/>
            <person name="Hamada M."/>
            <person name="Harada C."/>
            <person name="Hayashi A."/>
            <person name="Hijishita S."/>
            <person name="Honda M."/>
            <person name="Hosokawa S."/>
            <person name="Ichikawa Y."/>
            <person name="Idonuma A."/>
            <person name="Iijima M."/>
            <person name="Ikeda M."/>
            <person name="Ikeno M."/>
            <person name="Ito K."/>
            <person name="Ito S."/>
            <person name="Ito T."/>
            <person name="Ito Y."/>
            <person name="Ito Y."/>
            <person name="Iwabuchi A."/>
            <person name="Kamiya K."/>
            <person name="Karasawa W."/>
            <person name="Kurita K."/>
            <person name="Katagiri S."/>
            <person name="Kikuta A."/>
            <person name="Kobayashi H."/>
            <person name="Kobayashi N."/>
            <person name="Machita K."/>
            <person name="Maehara T."/>
            <person name="Masukawa M."/>
            <person name="Mizubayashi T."/>
            <person name="Mukai Y."/>
            <person name="Nagasaki H."/>
            <person name="Nagata Y."/>
            <person name="Naito S."/>
            <person name="Nakashima M."/>
            <person name="Nakama Y."/>
            <person name="Nakamichi Y."/>
            <person name="Nakamura M."/>
            <person name="Meguro A."/>
            <person name="Negishi M."/>
            <person name="Ohta I."/>
            <person name="Ohta T."/>
            <person name="Okamoto M."/>
            <person name="Ono N."/>
            <person name="Saji S."/>
            <person name="Sakaguchi M."/>
            <person name="Sakai K."/>
            <person name="Shibata M."/>
            <person name="Shimokawa T."/>
            <person name="Song J."/>
            <person name="Takazaki Y."/>
            <person name="Terasawa K."/>
            <person name="Tsugane M."/>
            <person name="Tsuji K."/>
            <person name="Ueda S."/>
            <person name="Waki K."/>
            <person name="Yamagata H."/>
            <person name="Yamamoto M."/>
            <person name="Yamamoto S."/>
            <person name="Yamane H."/>
            <person name="Yoshiki S."/>
            <person name="Yoshihara R."/>
            <person name="Yukawa K."/>
            <person name="Zhong H."/>
            <person name="Yano M."/>
            <person name="Yuan Q."/>
            <person name="Ouyang S."/>
            <person name="Liu J."/>
            <person name="Jones K.M."/>
            <person name="Gansberger K."/>
            <person name="Moffat K."/>
            <person name="Hill J."/>
            <person name="Bera J."/>
            <person name="Fadrosh D."/>
            <person name="Jin S."/>
            <person name="Johri S."/>
            <person name="Kim M."/>
            <person name="Overton L."/>
            <person name="Reardon M."/>
            <person name="Tsitrin T."/>
            <person name="Vuong H."/>
            <person name="Weaver B."/>
            <person name="Ciecko A."/>
            <person name="Tallon L."/>
            <person name="Jackson J."/>
            <person name="Pai G."/>
            <person name="Aken S.V."/>
            <person name="Utterback T."/>
            <person name="Reidmuller S."/>
            <person name="Feldblyum T."/>
            <person name="Hsiao J."/>
            <person name="Zismann V."/>
            <person name="Iobst S."/>
            <person name="de Vazeille A.R."/>
            <person name="Buell C.R."/>
            <person name="Ying K."/>
            <person name="Li Y."/>
            <person name="Lu T."/>
            <person name="Huang Y."/>
            <person name="Zhao Q."/>
            <person name="Feng Q."/>
            <person name="Zhang L."/>
            <person name="Zhu J."/>
            <person name="Weng Q."/>
            <person name="Mu J."/>
            <person name="Lu Y."/>
            <person name="Fan D."/>
            <person name="Liu Y."/>
            <person name="Guan J."/>
            <person name="Zhang Y."/>
            <person name="Yu S."/>
            <person name="Liu X."/>
            <person name="Zhang Y."/>
            <person name="Hong G."/>
            <person name="Han B."/>
            <person name="Choisne N."/>
            <person name="Demange N."/>
            <person name="Orjeda G."/>
            <person name="Samain S."/>
            <person name="Cattolico L."/>
            <person name="Pelletier E."/>
            <person name="Couloux A."/>
            <person name="Segurens B."/>
            <person name="Wincker P."/>
            <person name="D'Hont A."/>
            <person name="Scarpelli C."/>
            <person name="Weissenbach J."/>
            <person name="Salanoubat M."/>
            <person name="Quetier F."/>
            <person name="Yu Y."/>
            <person name="Kim H.R."/>
            <person name="Rambo T."/>
            <person name="Currie J."/>
            <person name="Collura K."/>
            <person name="Luo M."/>
            <person name="Yang T."/>
            <person name="Ammiraju J.S.S."/>
            <person name="Engler F."/>
            <person name="Soderlund C."/>
            <person name="Wing R.A."/>
            <person name="Palmer L.E."/>
            <person name="de la Bastide M."/>
            <person name="Spiegel L."/>
            <person name="Nascimento L."/>
            <person name="Zutavern T."/>
            <person name="O'Shaughnessy A."/>
            <person name="Dike S."/>
            <person name="Dedhia N."/>
            <person name="Preston R."/>
            <person name="Balija V."/>
            <person name="McCombie W.R."/>
            <person name="Chow T."/>
            <person name="Chen H."/>
            <person name="Chung M."/>
            <person name="Chen C."/>
            <person name="Shaw J."/>
            <person name="Wu H."/>
            <person name="Hsiao K."/>
            <person name="Chao Y."/>
            <person name="Chu M."/>
            <person name="Cheng C."/>
            <person name="Hour A."/>
            <person name="Lee P."/>
            <person name="Lin S."/>
            <person name="Lin Y."/>
            <person name="Liou J."/>
            <person name="Liu S."/>
            <person name="Hsing Y."/>
            <person name="Raghuvanshi S."/>
            <person name="Mohanty A."/>
            <person name="Bharti A.K."/>
            <person name="Gaur A."/>
            <person name="Gupta V."/>
            <person name="Kumar D."/>
            <person name="Ravi V."/>
            <person name="Vij S."/>
            <person name="Kapur A."/>
            <person name="Khurana P."/>
            <person name="Khurana P."/>
            <person name="Khurana J.P."/>
            <person name="Tyagi A.K."/>
            <person name="Gaikwad K."/>
            <person name="Singh A."/>
            <person name="Dalal V."/>
            <person name="Srivastava S."/>
            <person name="Dixit A."/>
            <person name="Pal A.K."/>
            <person name="Ghazi I.A."/>
            <person name="Yadav M."/>
            <person name="Pandit A."/>
            <person name="Bhargava A."/>
            <person name="Sureshbabu K."/>
            <person name="Batra K."/>
            <person name="Sharma T.R."/>
            <person name="Mohapatra T."/>
            <person name="Singh N.K."/>
            <person name="Messing J."/>
            <person name="Nelson A.B."/>
            <person name="Fuks G."/>
            <person name="Kavchok S."/>
            <person name="Keizer G."/>
            <person name="Linton E."/>
            <person name="Llaca V."/>
            <person name="Song R."/>
            <person name="Tanyolac B."/>
            <person name="Young S."/>
            <person name="Ho-Il K."/>
            <person name="Hahn J.H."/>
            <person name="Sangsakoo G."/>
            <person name="Vanavichit A."/>
            <person name="de Mattos Luiz.A.T."/>
            <person name="Zimmer P.D."/>
            <person name="Malone G."/>
            <person name="Dellagostin O."/>
            <person name="de Oliveira A.C."/>
            <person name="Bevan M."/>
            <person name="Bancroft I."/>
            <person name="Minx P."/>
            <person name="Cordum H."/>
            <person name="Wilson R."/>
            <person name="Cheng Z."/>
            <person name="Jin W."/>
            <person name="Jiang J."/>
            <person name="Leong S.A."/>
            <person name="Iwama H."/>
            <person name="Gojobori T."/>
            <person name="Itoh T."/>
            <person name="Niimura Y."/>
            <person name="Fujii Y."/>
            <person name="Habara T."/>
            <person name="Sakai H."/>
            <person name="Sato Y."/>
            <person name="Wilson G."/>
            <person name="Kumar K."/>
            <person name="McCouch S."/>
            <person name="Juretic N."/>
            <person name="Hoen D."/>
            <person name="Wright S."/>
            <person name="Bruskiewich R."/>
            <person name="Bureau T."/>
            <person name="Miyao A."/>
            <person name="Hirochika H."/>
            <person name="Nishikawa T."/>
            <person name="Kadowaki K."/>
            <person name="Sugiura M."/>
            <person name="Burr B."/>
            <person name="Sasaki T."/>
        </authorList>
    </citation>
    <scope>NUCLEOTIDE SEQUENCE [LARGE SCALE GENOMIC DNA]</scope>
    <source>
        <strain evidence="3">cv. Nipponbare</strain>
    </source>
</reference>
<dbReference type="Gramene" id="Os06t0669200-01">
    <property type="protein sequence ID" value="Os06t0669200-01"/>
    <property type="gene ID" value="Os06g0669200"/>
</dbReference>
<reference evidence="2 3" key="2">
    <citation type="journal article" date="2013" name="Plant Cell Physiol.">
        <title>Rice Annotation Project Database (RAP-DB): an integrative and interactive database for rice genomics.</title>
        <authorList>
            <person name="Sakai H."/>
            <person name="Lee S.S."/>
            <person name="Tanaka T."/>
            <person name="Numa H."/>
            <person name="Kim J."/>
            <person name="Kawahara Y."/>
            <person name="Wakimoto H."/>
            <person name="Yang C.C."/>
            <person name="Iwamoto M."/>
            <person name="Abe T."/>
            <person name="Yamada Y."/>
            <person name="Muto A."/>
            <person name="Inokuchi H."/>
            <person name="Ikemura T."/>
            <person name="Matsumoto T."/>
            <person name="Sasaki T."/>
            <person name="Itoh T."/>
        </authorList>
    </citation>
    <scope>NUCLEOTIDE SEQUENCE [LARGE SCALE GENOMIC DNA]</scope>
    <source>
        <strain evidence="3">cv. Nipponbare</strain>
    </source>
</reference>
<reference evidence="2 3" key="3">
    <citation type="journal article" date="2013" name="Rice">
        <title>Improvement of the Oryza sativa Nipponbare reference genome using next generation sequence and optical map data.</title>
        <authorList>
            <person name="Kawahara Y."/>
            <person name="de la Bastide M."/>
            <person name="Hamilton J.P."/>
            <person name="Kanamori H."/>
            <person name="McCombie W.R."/>
            <person name="Ouyang S."/>
            <person name="Schwartz D.C."/>
            <person name="Tanaka T."/>
            <person name="Wu J."/>
            <person name="Zhou S."/>
            <person name="Childs K.L."/>
            <person name="Davidson R.M."/>
            <person name="Lin H."/>
            <person name="Quesada-Ocampo L."/>
            <person name="Vaillancourt B."/>
            <person name="Sakai H."/>
            <person name="Lee S.S."/>
            <person name="Kim J."/>
            <person name="Numa H."/>
            <person name="Itoh T."/>
            <person name="Buell C.R."/>
            <person name="Matsumoto T."/>
        </authorList>
    </citation>
    <scope>NUCLEOTIDE SEQUENCE [LARGE SCALE GENOMIC DNA]</scope>
    <source>
        <strain evidence="3">cv. Nipponbare</strain>
    </source>
</reference>
<dbReference type="SMR" id="A0A0P0WZY2"/>
<dbReference type="Proteomes" id="UP000059680">
    <property type="component" value="Chromosome 6"/>
</dbReference>
<accession>A0A0P0WZY2</accession>
<evidence type="ECO:0000256" key="1">
    <source>
        <dbReference type="SAM" id="MobiDB-lite"/>
    </source>
</evidence>
<keyword evidence="3" id="KW-1185">Reference proteome</keyword>
<name>A0A0P0WZY2_ORYSJ</name>
<dbReference type="PaxDb" id="39947-A0A0P0WZY2"/>
<sequence>MRRRASPHSPSLPGGCWCCWRGMWPPWNGRLPTAAAAGSRRSAALLLCRVAPAASSPAAEQFAQRRGERRREEREYEEEGKEMAWHPDMWGPHGSYVDSAAT</sequence>
<protein>
    <submittedName>
        <fullName evidence="2">Os06g0669200 protein</fullName>
    </submittedName>
</protein>
<feature type="compositionally biased region" description="Basic and acidic residues" evidence="1">
    <location>
        <begin position="63"/>
        <end position="74"/>
    </location>
</feature>
<evidence type="ECO:0000313" key="3">
    <source>
        <dbReference type="Proteomes" id="UP000059680"/>
    </source>
</evidence>
<organism evidence="2 3">
    <name type="scientific">Oryza sativa subsp. japonica</name>
    <name type="common">Rice</name>
    <dbReference type="NCBI Taxonomy" id="39947"/>
    <lineage>
        <taxon>Eukaryota</taxon>
        <taxon>Viridiplantae</taxon>
        <taxon>Streptophyta</taxon>
        <taxon>Embryophyta</taxon>
        <taxon>Tracheophyta</taxon>
        <taxon>Spermatophyta</taxon>
        <taxon>Magnoliopsida</taxon>
        <taxon>Liliopsida</taxon>
        <taxon>Poales</taxon>
        <taxon>Poaceae</taxon>
        <taxon>BOP clade</taxon>
        <taxon>Oryzoideae</taxon>
        <taxon>Oryzeae</taxon>
        <taxon>Oryzinae</taxon>
        <taxon>Oryza</taxon>
        <taxon>Oryza sativa</taxon>
    </lineage>
</organism>
<feature type="region of interest" description="Disordered" evidence="1">
    <location>
        <begin position="57"/>
        <end position="102"/>
    </location>
</feature>
<gene>
    <name evidence="2" type="ordered locus">Os06g0669200</name>
    <name evidence="2" type="ORF">OSNPB_060669200</name>
</gene>